<dbReference type="STRING" id="1101373.A9O67_00450"/>
<dbReference type="GO" id="GO:0015112">
    <property type="term" value="F:nitrate transmembrane transporter activity"/>
    <property type="evidence" value="ECO:0007669"/>
    <property type="project" value="InterPro"/>
</dbReference>
<feature type="transmembrane region" description="Helical" evidence="10">
    <location>
        <begin position="257"/>
        <end position="276"/>
    </location>
</feature>
<feature type="transmembrane region" description="Helical" evidence="10">
    <location>
        <begin position="229"/>
        <end position="251"/>
    </location>
</feature>
<dbReference type="Proteomes" id="UP000091969">
    <property type="component" value="Unassembled WGS sequence"/>
</dbReference>
<dbReference type="InterPro" id="IPR000515">
    <property type="entry name" value="MetI-like"/>
</dbReference>
<name>A0A1A6DY01_9BURK</name>
<dbReference type="SUPFAM" id="SSF161098">
    <property type="entry name" value="MetI-like"/>
    <property type="match status" value="1"/>
</dbReference>
<dbReference type="GO" id="GO:0042918">
    <property type="term" value="P:alkanesulfonate transmembrane transport"/>
    <property type="evidence" value="ECO:0007669"/>
    <property type="project" value="UniProtKB-ARBA"/>
</dbReference>
<dbReference type="GO" id="GO:0006811">
    <property type="term" value="P:monoatomic ion transport"/>
    <property type="evidence" value="ECO:0007669"/>
    <property type="project" value="UniProtKB-KW"/>
</dbReference>
<evidence type="ECO:0000313" key="12">
    <source>
        <dbReference type="EMBL" id="OBS31639.1"/>
    </source>
</evidence>
<evidence type="ECO:0000256" key="8">
    <source>
        <dbReference type="ARBA" id="ARBA00023065"/>
    </source>
</evidence>
<dbReference type="PANTHER" id="PTHR30151">
    <property type="entry name" value="ALKANE SULFONATE ABC TRANSPORTER-RELATED, MEMBRANE SUBUNIT"/>
    <property type="match status" value="1"/>
</dbReference>
<protein>
    <submittedName>
        <fullName evidence="12">Nitrate ABC transporter, permease protein</fullName>
    </submittedName>
</protein>
<dbReference type="CDD" id="cd06261">
    <property type="entry name" value="TM_PBP2"/>
    <property type="match status" value="1"/>
</dbReference>
<reference evidence="12 13" key="1">
    <citation type="submission" date="2016-06" db="EMBL/GenBank/DDBJ databases">
        <title>Genome sequence of Tepidimonas fonticaldi PL17.</title>
        <authorList>
            <person name="Pinnaka A.K."/>
        </authorList>
    </citation>
    <scope>NUCLEOTIDE SEQUENCE [LARGE SCALE GENOMIC DNA]</scope>
    <source>
        <strain evidence="12 13">PL17</strain>
    </source>
</reference>
<evidence type="ECO:0000313" key="13">
    <source>
        <dbReference type="Proteomes" id="UP000091969"/>
    </source>
</evidence>
<dbReference type="PROSITE" id="PS50928">
    <property type="entry name" value="ABC_TM1"/>
    <property type="match status" value="1"/>
</dbReference>
<sequence>MRSTYPNLRAALVSLLLLVAVLGMWQLATGGGAGTPAAATANLSAEELEYLRMMGKDPETQAQKSGGFPSPMAVAEASWRHLSDPFFDRGPNNKGIGLQLLHSLGRVAMGFGLAVLVALPLGFVIGMSPLMRKALDPFIQVLKPISPLAWMPLALYTLKDSNVSGVFVIFICSVWPMLINTAFGVASVKRDWLNVAATLEVSPLRKAFRVILPAAAPTILTGMRISMGIAWLVIVAAEMLVGGTGIGYFVWNEWNNLSLPNVIFAILTIGVVGMLLDQMFGLLQKAVTYVE</sequence>
<evidence type="ECO:0000256" key="10">
    <source>
        <dbReference type="RuleBase" id="RU363032"/>
    </source>
</evidence>
<dbReference type="EMBL" id="LZDH01000012">
    <property type="protein sequence ID" value="OBS31639.1"/>
    <property type="molecule type" value="Genomic_DNA"/>
</dbReference>
<evidence type="ECO:0000256" key="3">
    <source>
        <dbReference type="ARBA" id="ARBA00022448"/>
    </source>
</evidence>
<accession>A0A1A6DY01</accession>
<keyword evidence="4" id="KW-1003">Cell membrane</keyword>
<keyword evidence="9 10" id="KW-0472">Membrane</keyword>
<dbReference type="FunFam" id="1.10.3720.10:FF:000003">
    <property type="entry name" value="Aliphatic sulfonate ABC transporter permease"/>
    <property type="match status" value="1"/>
</dbReference>
<dbReference type="InterPro" id="IPR005889">
    <property type="entry name" value="NtrB"/>
</dbReference>
<keyword evidence="8" id="KW-0406">Ion transport</keyword>
<keyword evidence="13" id="KW-1185">Reference proteome</keyword>
<dbReference type="Pfam" id="PF00528">
    <property type="entry name" value="BPD_transp_1"/>
    <property type="match status" value="1"/>
</dbReference>
<evidence type="ECO:0000259" key="11">
    <source>
        <dbReference type="PROSITE" id="PS50928"/>
    </source>
</evidence>
<dbReference type="GO" id="GO:0005886">
    <property type="term" value="C:plasma membrane"/>
    <property type="evidence" value="ECO:0007669"/>
    <property type="project" value="UniProtKB-SubCell"/>
</dbReference>
<keyword evidence="6 10" id="KW-0812">Transmembrane</keyword>
<evidence type="ECO:0000256" key="7">
    <source>
        <dbReference type="ARBA" id="ARBA00022989"/>
    </source>
</evidence>
<comment type="subcellular location">
    <subcellularLocation>
        <location evidence="1">Cell inner membrane</location>
    </subcellularLocation>
    <subcellularLocation>
        <location evidence="2 10">Cell membrane</location>
        <topology evidence="2 10">Multi-pass membrane protein</topology>
    </subcellularLocation>
</comment>
<proteinExistence type="inferred from homology"/>
<comment type="similarity">
    <text evidence="10">Belongs to the binding-protein-dependent transport system permease family.</text>
</comment>
<keyword evidence="5" id="KW-0997">Cell inner membrane</keyword>
<evidence type="ECO:0000256" key="1">
    <source>
        <dbReference type="ARBA" id="ARBA00004533"/>
    </source>
</evidence>
<keyword evidence="3 10" id="KW-0813">Transport</keyword>
<evidence type="ECO:0000256" key="6">
    <source>
        <dbReference type="ARBA" id="ARBA00022692"/>
    </source>
</evidence>
<organism evidence="12 13">
    <name type="scientific">Tepidimonas fonticaldi</name>
    <dbReference type="NCBI Taxonomy" id="1101373"/>
    <lineage>
        <taxon>Bacteria</taxon>
        <taxon>Pseudomonadati</taxon>
        <taxon>Pseudomonadota</taxon>
        <taxon>Betaproteobacteria</taxon>
        <taxon>Burkholderiales</taxon>
        <taxon>Tepidimonas</taxon>
    </lineage>
</organism>
<dbReference type="InterPro" id="IPR035906">
    <property type="entry name" value="MetI-like_sf"/>
</dbReference>
<evidence type="ECO:0000256" key="4">
    <source>
        <dbReference type="ARBA" id="ARBA00022475"/>
    </source>
</evidence>
<comment type="caution">
    <text evidence="12">The sequence shown here is derived from an EMBL/GenBank/DDBJ whole genome shotgun (WGS) entry which is preliminary data.</text>
</comment>
<feature type="transmembrane region" description="Helical" evidence="10">
    <location>
        <begin position="164"/>
        <end position="186"/>
    </location>
</feature>
<gene>
    <name evidence="12" type="ORF">A9O67_00450</name>
</gene>
<dbReference type="NCBIfam" id="TIGR01183">
    <property type="entry name" value="ntrB"/>
    <property type="match status" value="1"/>
</dbReference>
<evidence type="ECO:0000256" key="9">
    <source>
        <dbReference type="ARBA" id="ARBA00023136"/>
    </source>
</evidence>
<feature type="transmembrane region" description="Helical" evidence="10">
    <location>
        <begin position="107"/>
        <end position="126"/>
    </location>
</feature>
<dbReference type="PANTHER" id="PTHR30151:SF7">
    <property type="entry name" value="NITRATE IMPORT PERMEASE PROTEIN NRTB"/>
    <property type="match status" value="1"/>
</dbReference>
<dbReference type="Gene3D" id="1.10.3720.10">
    <property type="entry name" value="MetI-like"/>
    <property type="match status" value="1"/>
</dbReference>
<keyword evidence="7 10" id="KW-1133">Transmembrane helix</keyword>
<evidence type="ECO:0000256" key="5">
    <source>
        <dbReference type="ARBA" id="ARBA00022519"/>
    </source>
</evidence>
<evidence type="ECO:0000256" key="2">
    <source>
        <dbReference type="ARBA" id="ARBA00004651"/>
    </source>
</evidence>
<dbReference type="RefSeq" id="WP_068606942.1">
    <property type="nucleotide sequence ID" value="NZ_LZDH01000012.1"/>
</dbReference>
<dbReference type="OrthoDB" id="8138334at2"/>
<dbReference type="AlphaFoldDB" id="A0A1A6DY01"/>
<feature type="domain" description="ABC transmembrane type-1" evidence="11">
    <location>
        <begin position="100"/>
        <end position="284"/>
    </location>
</feature>
<feature type="transmembrane region" description="Helical" evidence="10">
    <location>
        <begin position="138"/>
        <end position="158"/>
    </location>
</feature>